<dbReference type="Proteomes" id="UP000236536">
    <property type="component" value="Chromosome"/>
</dbReference>
<sequence>MEQFLSQVRNYAEAIGVKPSTVIQKAGGGGGATWGRWESGESSPTLHTVDKIRKHMADNPPPAGGAVSAEVAA</sequence>
<geneLocation type="plasmid" evidence="3 4">
    <name>pP66_i</name>
</geneLocation>
<evidence type="ECO:0008006" key="5">
    <source>
        <dbReference type="Google" id="ProtNLM"/>
    </source>
</evidence>
<accession>A0ABM6RBT2</accession>
<name>A0ABM6RBT2_9RHOB</name>
<evidence type="ECO:0000313" key="4">
    <source>
        <dbReference type="Proteomes" id="UP000236536"/>
    </source>
</evidence>
<proteinExistence type="predicted"/>
<evidence type="ECO:0000313" key="3">
    <source>
        <dbReference type="EMBL" id="AUQ97415.1"/>
    </source>
</evidence>
<protein>
    <recommendedName>
        <fullName evidence="5">HTH cro/C1-type domain-containing protein</fullName>
    </recommendedName>
</protein>
<keyword evidence="4" id="KW-1185">Reference proteome</keyword>
<dbReference type="Proteomes" id="UP000236536">
    <property type="component" value="Plasmid pP66_i"/>
</dbReference>
<gene>
    <name evidence="2" type="ORF">PhaeoP66_01038</name>
    <name evidence="3" type="ORF">PhaeoP66_04689</name>
</gene>
<reference evidence="2 4" key="1">
    <citation type="journal article" date="2017" name="Genome Biol. Evol.">
        <title>Trajectories and Drivers of Genome Evolution in Surface-Associated Marine Phaeobacter.</title>
        <authorList>
            <person name="Freese H.M."/>
            <person name="Sikorski J."/>
            <person name="Bunk B."/>
            <person name="Scheuner C."/>
            <person name="Meier-Kolthoff J.P."/>
            <person name="Sproer C."/>
            <person name="Gram L."/>
            <person name="Overmann J."/>
        </authorList>
    </citation>
    <scope>NUCLEOTIDE SEQUENCE [LARGE SCALE GENOMIC DNA]</scope>
    <source>
        <strain evidence="2 4">P66</strain>
        <plasmid evidence="3 4">pP66_i</plasmid>
    </source>
</reference>
<dbReference type="EMBL" id="CP010705">
    <property type="protein sequence ID" value="AUQ93842.1"/>
    <property type="molecule type" value="Genomic_DNA"/>
</dbReference>
<feature type="region of interest" description="Disordered" evidence="1">
    <location>
        <begin position="24"/>
        <end position="44"/>
    </location>
</feature>
<evidence type="ECO:0000313" key="2">
    <source>
        <dbReference type="EMBL" id="AUQ93842.1"/>
    </source>
</evidence>
<dbReference type="CDD" id="cd00093">
    <property type="entry name" value="HTH_XRE"/>
    <property type="match status" value="1"/>
</dbReference>
<organism evidence="2 4">
    <name type="scientific">Phaeobacter inhibens</name>
    <dbReference type="NCBI Taxonomy" id="221822"/>
    <lineage>
        <taxon>Bacteria</taxon>
        <taxon>Pseudomonadati</taxon>
        <taxon>Pseudomonadota</taxon>
        <taxon>Alphaproteobacteria</taxon>
        <taxon>Rhodobacterales</taxon>
        <taxon>Roseobacteraceae</taxon>
        <taxon>Phaeobacter</taxon>
    </lineage>
</organism>
<evidence type="ECO:0000256" key="1">
    <source>
        <dbReference type="SAM" id="MobiDB-lite"/>
    </source>
</evidence>
<dbReference type="InterPro" id="IPR001387">
    <property type="entry name" value="Cro/C1-type_HTH"/>
</dbReference>
<reference evidence="2 4" key="2">
    <citation type="journal article" date="2017" name="Int. J. Syst. Evol. Microbiol.">
        <title>Adaptation of Surface-Associated Bacteria to the Open Ocean: A Genomically Distinct Subpopulation of Phaeobacter gallaeciensis Colonizes Pacific Mesozooplankton.</title>
        <authorList>
            <person name="Freese H.M."/>
            <person name="Methner A."/>
            <person name="Overmann J."/>
        </authorList>
    </citation>
    <scope>NUCLEOTIDE SEQUENCE [LARGE SCALE GENOMIC DNA]</scope>
    <source>
        <strain evidence="2 4">P66</strain>
        <plasmid evidence="3 4">pP66_i</plasmid>
    </source>
</reference>
<dbReference type="RefSeq" id="WP_102873901.1">
    <property type="nucleotide sequence ID" value="NZ_CP010705.1"/>
</dbReference>
<keyword evidence="3" id="KW-0614">Plasmid</keyword>
<dbReference type="EMBL" id="CP010714">
    <property type="protein sequence ID" value="AUQ97415.1"/>
    <property type="molecule type" value="Genomic_DNA"/>
</dbReference>